<dbReference type="InterPro" id="IPR020476">
    <property type="entry name" value="Nudix_hydrolase"/>
</dbReference>
<dbReference type="STRING" id="1291052.FC18_GL000606"/>
<evidence type="ECO:0000256" key="1">
    <source>
        <dbReference type="ARBA" id="ARBA00001946"/>
    </source>
</evidence>
<evidence type="ECO:0000313" key="4">
    <source>
        <dbReference type="EMBL" id="KRM54385.1"/>
    </source>
</evidence>
<dbReference type="PRINTS" id="PR00502">
    <property type="entry name" value="NUDIXFAMILY"/>
</dbReference>
<comment type="cofactor">
    <cofactor evidence="1">
        <name>Mg(2+)</name>
        <dbReference type="ChEBI" id="CHEBI:18420"/>
    </cofactor>
</comment>
<comment type="caution">
    <text evidence="4">The sequence shown here is derived from an EMBL/GenBank/DDBJ whole genome shotgun (WGS) entry which is preliminary data.</text>
</comment>
<keyword evidence="5" id="KW-1185">Reference proteome</keyword>
<feature type="domain" description="Nudix hydrolase" evidence="3">
    <location>
        <begin position="16"/>
        <end position="149"/>
    </location>
</feature>
<protein>
    <submittedName>
        <fullName evidence="4">ADP-ribose pyrophosphatase</fullName>
    </submittedName>
</protein>
<dbReference type="PANTHER" id="PTHR43046:SF2">
    <property type="entry name" value="8-OXO-DGTP DIPHOSPHATASE-RELATED"/>
    <property type="match status" value="1"/>
</dbReference>
<dbReference type="PROSITE" id="PS51462">
    <property type="entry name" value="NUDIX"/>
    <property type="match status" value="1"/>
</dbReference>
<evidence type="ECO:0000313" key="5">
    <source>
        <dbReference type="Proteomes" id="UP000051679"/>
    </source>
</evidence>
<dbReference type="Gene3D" id="3.90.79.10">
    <property type="entry name" value="Nucleoside Triphosphate Pyrophosphohydrolase"/>
    <property type="match status" value="1"/>
</dbReference>
<dbReference type="PATRIC" id="fig|1291052.5.peg.618"/>
<dbReference type="AlphaFoldDB" id="A0A0R1ZHK0"/>
<sequence length="154" mass="17159">MPDYIKTIRAKTGHMPLILNAAGGIVINARREVLLQERADGGWCVPGGYLEFGETYREAVLREMQEDAGLEVEIIADLGLFDNHYYMHYPNGDLVMNIAKCFLVRPVGGSLAAAAPWETKQLKYFPLDELPPIIFQQNEDMVVKAHALLTAGKI</sequence>
<dbReference type="CDD" id="cd04677">
    <property type="entry name" value="NUDIX_Hydrolase"/>
    <property type="match status" value="1"/>
</dbReference>
<dbReference type="Pfam" id="PF00293">
    <property type="entry name" value="NUDIX"/>
    <property type="match status" value="1"/>
</dbReference>
<name>A0A0R1ZHK0_9LACO</name>
<keyword evidence="2" id="KW-0378">Hydrolase</keyword>
<dbReference type="PANTHER" id="PTHR43046">
    <property type="entry name" value="GDP-MANNOSE MANNOSYL HYDROLASE"/>
    <property type="match status" value="1"/>
</dbReference>
<dbReference type="EMBL" id="AYYO01000056">
    <property type="protein sequence ID" value="KRM54385.1"/>
    <property type="molecule type" value="Genomic_DNA"/>
</dbReference>
<evidence type="ECO:0000259" key="3">
    <source>
        <dbReference type="PROSITE" id="PS51462"/>
    </source>
</evidence>
<dbReference type="InterPro" id="IPR000086">
    <property type="entry name" value="NUDIX_hydrolase_dom"/>
</dbReference>
<dbReference type="RefSeq" id="WP_054675894.1">
    <property type="nucleotide sequence ID" value="NZ_AYYO01000056.1"/>
</dbReference>
<dbReference type="GO" id="GO:0016787">
    <property type="term" value="F:hydrolase activity"/>
    <property type="evidence" value="ECO:0007669"/>
    <property type="project" value="UniProtKB-KW"/>
</dbReference>
<evidence type="ECO:0000256" key="2">
    <source>
        <dbReference type="ARBA" id="ARBA00022801"/>
    </source>
</evidence>
<dbReference type="SUPFAM" id="SSF55811">
    <property type="entry name" value="Nudix"/>
    <property type="match status" value="1"/>
</dbReference>
<reference evidence="4 5" key="1">
    <citation type="journal article" date="2015" name="Genome Announc.">
        <title>Expanding the biotechnology potential of lactobacilli through comparative genomics of 213 strains and associated genera.</title>
        <authorList>
            <person name="Sun Z."/>
            <person name="Harris H.M."/>
            <person name="McCann A."/>
            <person name="Guo C."/>
            <person name="Argimon S."/>
            <person name="Zhang W."/>
            <person name="Yang X."/>
            <person name="Jeffery I.B."/>
            <person name="Cooney J.C."/>
            <person name="Kagawa T.F."/>
            <person name="Liu W."/>
            <person name="Song Y."/>
            <person name="Salvetti E."/>
            <person name="Wrobel A."/>
            <person name="Rasinkangas P."/>
            <person name="Parkhill J."/>
            <person name="Rea M.C."/>
            <person name="O'Sullivan O."/>
            <person name="Ritari J."/>
            <person name="Douillard F.P."/>
            <person name="Paul Ross R."/>
            <person name="Yang R."/>
            <person name="Briner A.E."/>
            <person name="Felis G.E."/>
            <person name="de Vos W.M."/>
            <person name="Barrangou R."/>
            <person name="Klaenhammer T.R."/>
            <person name="Caufield P.W."/>
            <person name="Cui Y."/>
            <person name="Zhang H."/>
            <person name="O'Toole P.W."/>
        </authorList>
    </citation>
    <scope>NUCLEOTIDE SEQUENCE [LARGE SCALE GENOMIC DNA]</scope>
    <source>
        <strain evidence="4 5">DSM 20505</strain>
    </source>
</reference>
<dbReference type="InterPro" id="IPR015797">
    <property type="entry name" value="NUDIX_hydrolase-like_dom_sf"/>
</dbReference>
<dbReference type="Proteomes" id="UP000051679">
    <property type="component" value="Unassembled WGS sequence"/>
</dbReference>
<accession>A0A0R1ZHK0</accession>
<organism evidence="4 5">
    <name type="scientific">Lacticaseibacillus sharpeae JCM 1186 = DSM 20505</name>
    <dbReference type="NCBI Taxonomy" id="1291052"/>
    <lineage>
        <taxon>Bacteria</taxon>
        <taxon>Bacillati</taxon>
        <taxon>Bacillota</taxon>
        <taxon>Bacilli</taxon>
        <taxon>Lactobacillales</taxon>
        <taxon>Lactobacillaceae</taxon>
        <taxon>Lacticaseibacillus</taxon>
    </lineage>
</organism>
<proteinExistence type="predicted"/>
<gene>
    <name evidence="4" type="ORF">FC18_GL000606</name>
</gene>
<dbReference type="OrthoDB" id="9787476at2"/>